<dbReference type="InterPro" id="IPR013752">
    <property type="entry name" value="KPA_reductase"/>
</dbReference>
<dbReference type="InterPro" id="IPR003710">
    <property type="entry name" value="ApbA"/>
</dbReference>
<evidence type="ECO:0000313" key="6">
    <source>
        <dbReference type="EMBL" id="CAB4824180.1"/>
    </source>
</evidence>
<dbReference type="NCBIfam" id="TIGR00745">
    <property type="entry name" value="apbA_panE"/>
    <property type="match status" value="1"/>
</dbReference>
<dbReference type="InterPro" id="IPR013332">
    <property type="entry name" value="KPR_N"/>
</dbReference>
<sequence length="336" mass="34633">MSPRVLVIGAGAIGGVLASGLIRAGADVTALEANRKHANAISGEGLHVDELGVAHRTRIPSACAVGELSGQFDFGLITLKSIFIEDAIGPLVAGKRVQTYVSLGNGLVQGRIAALTGAESLVIGTVEWGATNIGPGVLAQTTRAPIVVGESSGVDSDRLQRLAGVLQGSSEVRVSSNIYGQVWSKLLLNSSLSGLGAISGLIYADIVGDKTGKALALELWSEGVCVAEACGISLEDVAGMDPYRPVVSATNSKQEAGAALEELMVRLGPTRASMLQDLDRGVLTEVDVINGGVVASGASVGIRAPLNEGIVKMIHECELGIRKPEISNLNELRERA</sequence>
<dbReference type="SUPFAM" id="SSF51735">
    <property type="entry name" value="NAD(P)-binding Rossmann-fold domains"/>
    <property type="match status" value="1"/>
</dbReference>
<organism evidence="6">
    <name type="scientific">freshwater metagenome</name>
    <dbReference type="NCBI Taxonomy" id="449393"/>
    <lineage>
        <taxon>unclassified sequences</taxon>
        <taxon>metagenomes</taxon>
        <taxon>ecological metagenomes</taxon>
    </lineage>
</organism>
<dbReference type="PANTHER" id="PTHR21708:SF26">
    <property type="entry name" value="2-DEHYDROPANTOATE 2-REDUCTASE"/>
    <property type="match status" value="1"/>
</dbReference>
<dbReference type="InterPro" id="IPR036291">
    <property type="entry name" value="NAD(P)-bd_dom_sf"/>
</dbReference>
<dbReference type="SUPFAM" id="SSF48179">
    <property type="entry name" value="6-phosphogluconate dehydrogenase C-terminal domain-like"/>
    <property type="match status" value="1"/>
</dbReference>
<dbReference type="Gene3D" id="3.40.50.720">
    <property type="entry name" value="NAD(P)-binding Rossmann-like Domain"/>
    <property type="match status" value="1"/>
</dbReference>
<evidence type="ECO:0000259" key="4">
    <source>
        <dbReference type="Pfam" id="PF02558"/>
    </source>
</evidence>
<dbReference type="Pfam" id="PF08546">
    <property type="entry name" value="ApbA_C"/>
    <property type="match status" value="1"/>
</dbReference>
<dbReference type="InterPro" id="IPR008927">
    <property type="entry name" value="6-PGluconate_DH-like_C_sf"/>
</dbReference>
<keyword evidence="3" id="KW-0560">Oxidoreductase</keyword>
<dbReference type="GO" id="GO:0005737">
    <property type="term" value="C:cytoplasm"/>
    <property type="evidence" value="ECO:0007669"/>
    <property type="project" value="TreeGrafter"/>
</dbReference>
<evidence type="ECO:0000259" key="5">
    <source>
        <dbReference type="Pfam" id="PF08546"/>
    </source>
</evidence>
<dbReference type="Pfam" id="PF02558">
    <property type="entry name" value="ApbA"/>
    <property type="match status" value="1"/>
</dbReference>
<feature type="domain" description="Ketopantoate reductase C-terminal" evidence="5">
    <location>
        <begin position="177"/>
        <end position="316"/>
    </location>
</feature>
<dbReference type="EMBL" id="CAFABK010000010">
    <property type="protein sequence ID" value="CAB4824180.1"/>
    <property type="molecule type" value="Genomic_DNA"/>
</dbReference>
<dbReference type="InterPro" id="IPR013328">
    <property type="entry name" value="6PGD_dom2"/>
</dbReference>
<dbReference type="AlphaFoldDB" id="A0A6J6ZUN7"/>
<evidence type="ECO:0000256" key="2">
    <source>
        <dbReference type="ARBA" id="ARBA00022857"/>
    </source>
</evidence>
<keyword evidence="2" id="KW-0521">NADP</keyword>
<protein>
    <submittedName>
        <fullName evidence="6">Unannotated protein</fullName>
    </submittedName>
</protein>
<gene>
    <name evidence="6" type="ORF">UFOPK3204_00364</name>
</gene>
<dbReference type="GO" id="GO:0015940">
    <property type="term" value="P:pantothenate biosynthetic process"/>
    <property type="evidence" value="ECO:0007669"/>
    <property type="project" value="InterPro"/>
</dbReference>
<name>A0A6J6ZUN7_9ZZZZ</name>
<dbReference type="InterPro" id="IPR051402">
    <property type="entry name" value="KPR-Related"/>
</dbReference>
<accession>A0A6J6ZUN7</accession>
<proteinExistence type="inferred from homology"/>
<evidence type="ECO:0000256" key="1">
    <source>
        <dbReference type="ARBA" id="ARBA00007870"/>
    </source>
</evidence>
<evidence type="ECO:0000256" key="3">
    <source>
        <dbReference type="ARBA" id="ARBA00023002"/>
    </source>
</evidence>
<dbReference type="PANTHER" id="PTHR21708">
    <property type="entry name" value="PROBABLE 2-DEHYDROPANTOATE 2-REDUCTASE"/>
    <property type="match status" value="1"/>
</dbReference>
<dbReference type="GO" id="GO:0008677">
    <property type="term" value="F:2-dehydropantoate 2-reductase activity"/>
    <property type="evidence" value="ECO:0007669"/>
    <property type="project" value="InterPro"/>
</dbReference>
<dbReference type="Gene3D" id="1.10.1040.10">
    <property type="entry name" value="N-(1-d-carboxylethyl)-l-norvaline Dehydrogenase, domain 2"/>
    <property type="match status" value="1"/>
</dbReference>
<feature type="domain" description="Ketopantoate reductase N-terminal" evidence="4">
    <location>
        <begin position="5"/>
        <end position="152"/>
    </location>
</feature>
<comment type="similarity">
    <text evidence="1">Belongs to the ketopantoate reductase family.</text>
</comment>
<reference evidence="6" key="1">
    <citation type="submission" date="2020-05" db="EMBL/GenBank/DDBJ databases">
        <authorList>
            <person name="Chiriac C."/>
            <person name="Salcher M."/>
            <person name="Ghai R."/>
            <person name="Kavagutti S V."/>
        </authorList>
    </citation>
    <scope>NUCLEOTIDE SEQUENCE</scope>
</reference>